<dbReference type="PANTHER" id="PTHR12283:SF6">
    <property type="entry name" value="GLUTAMINYL-PEPTIDE CYCLOTRANSFERASE-RELATED"/>
    <property type="match status" value="1"/>
</dbReference>
<evidence type="ECO:0000259" key="6">
    <source>
        <dbReference type="Pfam" id="PF04389"/>
    </source>
</evidence>
<evidence type="ECO:0000256" key="2">
    <source>
        <dbReference type="ARBA" id="ARBA00006014"/>
    </source>
</evidence>
<proteinExistence type="inferred from homology"/>
<dbReference type="Gene3D" id="3.40.630.10">
    <property type="entry name" value="Zn peptidases"/>
    <property type="match status" value="1"/>
</dbReference>
<dbReference type="Pfam" id="PF04389">
    <property type="entry name" value="Peptidase_M28"/>
    <property type="match status" value="1"/>
</dbReference>
<name>A0A9P9YQ68_9MUSC</name>
<dbReference type="EMBL" id="JAMKOV010000004">
    <property type="protein sequence ID" value="KAI8040763.1"/>
    <property type="molecule type" value="Genomic_DNA"/>
</dbReference>
<evidence type="ECO:0000313" key="7">
    <source>
        <dbReference type="EMBL" id="KAI8040763.1"/>
    </source>
</evidence>
<evidence type="ECO:0000313" key="8">
    <source>
        <dbReference type="Proteomes" id="UP001059596"/>
    </source>
</evidence>
<evidence type="ECO:0000256" key="5">
    <source>
        <dbReference type="ARBA" id="ARBA00023315"/>
    </source>
</evidence>
<feature type="domain" description="Peptidase M28" evidence="6">
    <location>
        <begin position="1"/>
        <end position="148"/>
    </location>
</feature>
<comment type="catalytic activity">
    <reaction evidence="1">
        <text>N-terminal L-glutaminyl-[peptide] = N-terminal 5-oxo-L-prolyl-[peptide] + NH4(+)</text>
        <dbReference type="Rhea" id="RHEA:23652"/>
        <dbReference type="Rhea" id="RHEA-COMP:11736"/>
        <dbReference type="Rhea" id="RHEA-COMP:11846"/>
        <dbReference type="ChEBI" id="CHEBI:28938"/>
        <dbReference type="ChEBI" id="CHEBI:64722"/>
        <dbReference type="ChEBI" id="CHEBI:87215"/>
        <dbReference type="EC" id="2.3.2.5"/>
    </reaction>
</comment>
<gene>
    <name evidence="7" type="ORF">M5D96_006706</name>
</gene>
<dbReference type="InterPro" id="IPR007484">
    <property type="entry name" value="Peptidase_M28"/>
</dbReference>
<evidence type="ECO:0000256" key="3">
    <source>
        <dbReference type="ARBA" id="ARBA00012012"/>
    </source>
</evidence>
<dbReference type="InterPro" id="IPR040234">
    <property type="entry name" value="QC/QCL"/>
</dbReference>
<comment type="caution">
    <text evidence="7">The sequence shown here is derived from an EMBL/GenBank/DDBJ whole genome shotgun (WGS) entry which is preliminary data.</text>
</comment>
<keyword evidence="8" id="KW-1185">Reference proteome</keyword>
<dbReference type="SUPFAM" id="SSF53187">
    <property type="entry name" value="Zn-dependent exopeptidases"/>
    <property type="match status" value="1"/>
</dbReference>
<reference evidence="7" key="1">
    <citation type="journal article" date="2023" name="Genome Biol. Evol.">
        <title>Long-read-based Genome Assembly of Drosophila gunungcola Reveals Fewer Chemosensory Genes in Flower-breeding Species.</title>
        <authorList>
            <person name="Negi A."/>
            <person name="Liao B.Y."/>
            <person name="Yeh S.D."/>
        </authorList>
    </citation>
    <scope>NUCLEOTIDE SEQUENCE</scope>
    <source>
        <strain evidence="7">Sukarami</strain>
    </source>
</reference>
<dbReference type="GO" id="GO:0016603">
    <property type="term" value="F:glutaminyl-peptide cyclotransferase activity"/>
    <property type="evidence" value="ECO:0007669"/>
    <property type="project" value="UniProtKB-EC"/>
</dbReference>
<dbReference type="Proteomes" id="UP001059596">
    <property type="component" value="Unassembled WGS sequence"/>
</dbReference>
<dbReference type="GO" id="GO:0008270">
    <property type="term" value="F:zinc ion binding"/>
    <property type="evidence" value="ECO:0007669"/>
    <property type="project" value="TreeGrafter"/>
</dbReference>
<keyword evidence="5" id="KW-0012">Acyltransferase</keyword>
<dbReference type="EC" id="2.3.2.5" evidence="3"/>
<evidence type="ECO:0000256" key="4">
    <source>
        <dbReference type="ARBA" id="ARBA00022679"/>
    </source>
</evidence>
<dbReference type="AlphaFoldDB" id="A0A9P9YQ68"/>
<comment type="similarity">
    <text evidence="2">Belongs to the glutaminyl-peptide cyclotransferase family.</text>
</comment>
<organism evidence="7 8">
    <name type="scientific">Drosophila gunungcola</name>
    <name type="common">fruit fly</name>
    <dbReference type="NCBI Taxonomy" id="103775"/>
    <lineage>
        <taxon>Eukaryota</taxon>
        <taxon>Metazoa</taxon>
        <taxon>Ecdysozoa</taxon>
        <taxon>Arthropoda</taxon>
        <taxon>Hexapoda</taxon>
        <taxon>Insecta</taxon>
        <taxon>Pterygota</taxon>
        <taxon>Neoptera</taxon>
        <taxon>Endopterygota</taxon>
        <taxon>Diptera</taxon>
        <taxon>Brachycera</taxon>
        <taxon>Muscomorpha</taxon>
        <taxon>Ephydroidea</taxon>
        <taxon>Drosophilidae</taxon>
        <taxon>Drosophila</taxon>
        <taxon>Sophophora</taxon>
    </lineage>
</organism>
<accession>A0A9P9YQ68</accession>
<sequence>MFVFFDGEEAFGEWSEKDSLYGSRHFAELWQKRGLLRSIDLFVLLDLIGAKNVTFKNNILSTSNLFHRFVQLEQQLSKAGILRSERPIFQYQPSQDVDDDHLPFIHRNVPVIHLIAAEYPAVWHSAKDVEQNVDYQTVQQVDLILRMFVMEYLDLAPSMSIGSSNK</sequence>
<protein>
    <recommendedName>
        <fullName evidence="3">glutaminyl-peptide cyclotransferase</fullName>
        <ecNumber evidence="3">2.3.2.5</ecNumber>
    </recommendedName>
</protein>
<evidence type="ECO:0000256" key="1">
    <source>
        <dbReference type="ARBA" id="ARBA00000001"/>
    </source>
</evidence>
<keyword evidence="4" id="KW-0808">Transferase</keyword>
<dbReference type="PANTHER" id="PTHR12283">
    <property type="entry name" value="GLUTAMINYL-PEPTIDE CYCLOTRANSFERASE"/>
    <property type="match status" value="1"/>
</dbReference>